<dbReference type="EMBL" id="JAPZVI010000060">
    <property type="protein sequence ID" value="MCZ8405959.1"/>
    <property type="molecule type" value="Genomic_DNA"/>
</dbReference>
<feature type="domain" description="Trimeric autotransporter adhesin YadA-like C-terminal membrane anchor" evidence="11">
    <location>
        <begin position="70"/>
        <end position="130"/>
    </location>
</feature>
<dbReference type="Pfam" id="PF05662">
    <property type="entry name" value="YadA_stalk"/>
    <property type="match status" value="1"/>
</dbReference>
<dbReference type="GO" id="GO:0009279">
    <property type="term" value="C:cell outer membrane"/>
    <property type="evidence" value="ECO:0007669"/>
    <property type="project" value="UniProtKB-SubCell"/>
</dbReference>
<keyword evidence="8" id="KW-0653">Protein transport</keyword>
<evidence type="ECO:0000256" key="2">
    <source>
        <dbReference type="ARBA" id="ARBA00004442"/>
    </source>
</evidence>
<keyword evidence="10" id="KW-0998">Cell outer membrane</keyword>
<keyword evidence="7" id="KW-0732">Signal</keyword>
<evidence type="ECO:0000256" key="8">
    <source>
        <dbReference type="ARBA" id="ARBA00022927"/>
    </source>
</evidence>
<accession>A0A9X3L5G6</accession>
<sequence>TAGAERQITNVAAATHDTDAVNLRQATGISRQEAGRALDQANQYTDRKISQLRSEANAGIASAMAMAALPSASSAGKSMLSMGTSLYNGQSAIAMGISGRSANGAWAYRASSSSTKDGDIGAAVGVGYEW</sequence>
<dbReference type="RefSeq" id="WP_269865932.1">
    <property type="nucleotide sequence ID" value="NZ_JAPZVI010000060.1"/>
</dbReference>
<dbReference type="InterPro" id="IPR011049">
    <property type="entry name" value="Serralysin-like_metalloprot_C"/>
</dbReference>
<evidence type="ECO:0000256" key="1">
    <source>
        <dbReference type="ARBA" id="ARBA00004241"/>
    </source>
</evidence>
<dbReference type="GO" id="GO:0015031">
    <property type="term" value="P:protein transport"/>
    <property type="evidence" value="ECO:0007669"/>
    <property type="project" value="UniProtKB-KW"/>
</dbReference>
<feature type="domain" description="Trimeric autotransporter adhesin YadA-like stalk" evidence="12">
    <location>
        <begin position="7"/>
        <end position="25"/>
    </location>
</feature>
<evidence type="ECO:0000256" key="7">
    <source>
        <dbReference type="ARBA" id="ARBA00022729"/>
    </source>
</evidence>
<evidence type="ECO:0000259" key="12">
    <source>
        <dbReference type="Pfam" id="PF05662"/>
    </source>
</evidence>
<evidence type="ECO:0000313" key="14">
    <source>
        <dbReference type="Proteomes" id="UP001141992"/>
    </source>
</evidence>
<dbReference type="Pfam" id="PF03895">
    <property type="entry name" value="YadA_anchor"/>
    <property type="match status" value="1"/>
</dbReference>
<dbReference type="InterPro" id="IPR008635">
    <property type="entry name" value="Coiled_stalk_dom"/>
</dbReference>
<dbReference type="GO" id="GO:0009986">
    <property type="term" value="C:cell surface"/>
    <property type="evidence" value="ECO:0007669"/>
    <property type="project" value="UniProtKB-SubCell"/>
</dbReference>
<keyword evidence="6" id="KW-0812">Transmembrane</keyword>
<feature type="non-terminal residue" evidence="13">
    <location>
        <position position="1"/>
    </location>
</feature>
<reference evidence="13" key="1">
    <citation type="submission" date="2022-12" db="EMBL/GenBank/DDBJ databases">
        <authorList>
            <person name="Voronina O.L."/>
            <person name="Kunda M.S."/>
            <person name="Ryzhova N."/>
            <person name="Aksenova E.I."/>
        </authorList>
    </citation>
    <scope>NUCLEOTIDE SEQUENCE</scope>
    <source>
        <strain evidence="13">SCCH136:Ach223948</strain>
    </source>
</reference>
<comment type="similarity">
    <text evidence="3">Belongs to the autotransporter-2 (AT-2) (TC 1.B.40) family.</text>
</comment>
<gene>
    <name evidence="13" type="ORF">O9570_31245</name>
</gene>
<evidence type="ECO:0000256" key="5">
    <source>
        <dbReference type="ARBA" id="ARBA00022452"/>
    </source>
</evidence>
<dbReference type="AlphaFoldDB" id="A0A9X3L5G6"/>
<proteinExistence type="inferred from homology"/>
<evidence type="ECO:0000256" key="10">
    <source>
        <dbReference type="ARBA" id="ARBA00023237"/>
    </source>
</evidence>
<evidence type="ECO:0000313" key="13">
    <source>
        <dbReference type="EMBL" id="MCZ8405959.1"/>
    </source>
</evidence>
<dbReference type="Proteomes" id="UP001141992">
    <property type="component" value="Unassembled WGS sequence"/>
</dbReference>
<keyword evidence="4" id="KW-0813">Transport</keyword>
<keyword evidence="9" id="KW-0472">Membrane</keyword>
<evidence type="ECO:0000256" key="6">
    <source>
        <dbReference type="ARBA" id="ARBA00022692"/>
    </source>
</evidence>
<comment type="caution">
    <text evidence="13">The sequence shown here is derived from an EMBL/GenBank/DDBJ whole genome shotgun (WGS) entry which is preliminary data.</text>
</comment>
<protein>
    <submittedName>
        <fullName evidence="13">YadA-like family protein</fullName>
    </submittedName>
</protein>
<dbReference type="SUPFAM" id="SSF101967">
    <property type="entry name" value="Adhesin YadA, collagen-binding domain"/>
    <property type="match status" value="1"/>
</dbReference>
<dbReference type="InterPro" id="IPR045584">
    <property type="entry name" value="Pilin-like"/>
</dbReference>
<name>A0A9X3L5G6_ALCXX</name>
<dbReference type="SUPFAM" id="SSF54523">
    <property type="entry name" value="Pili subunits"/>
    <property type="match status" value="1"/>
</dbReference>
<keyword evidence="5" id="KW-1134">Transmembrane beta strand</keyword>
<organism evidence="13 14">
    <name type="scientific">Alcaligenes xylosoxydans xylosoxydans</name>
    <name type="common">Achromobacter xylosoxidans</name>
    <dbReference type="NCBI Taxonomy" id="85698"/>
    <lineage>
        <taxon>Bacteria</taxon>
        <taxon>Pseudomonadati</taxon>
        <taxon>Pseudomonadota</taxon>
        <taxon>Betaproteobacteria</taxon>
        <taxon>Burkholderiales</taxon>
        <taxon>Alcaligenaceae</taxon>
        <taxon>Achromobacter</taxon>
    </lineage>
</organism>
<dbReference type="Gene3D" id="3.30.1300.30">
    <property type="entry name" value="GSPII I/J protein-like"/>
    <property type="match status" value="1"/>
</dbReference>
<comment type="subcellular location">
    <subcellularLocation>
        <location evidence="2">Cell outer membrane</location>
    </subcellularLocation>
    <subcellularLocation>
        <location evidence="1">Cell surface</location>
    </subcellularLocation>
</comment>
<dbReference type="Gene3D" id="2.150.10.10">
    <property type="entry name" value="Serralysin-like metalloprotease, C-terminal"/>
    <property type="match status" value="1"/>
</dbReference>
<evidence type="ECO:0000259" key="11">
    <source>
        <dbReference type="Pfam" id="PF03895"/>
    </source>
</evidence>
<evidence type="ECO:0000256" key="3">
    <source>
        <dbReference type="ARBA" id="ARBA00005848"/>
    </source>
</evidence>
<evidence type="ECO:0000256" key="4">
    <source>
        <dbReference type="ARBA" id="ARBA00022448"/>
    </source>
</evidence>
<evidence type="ECO:0000256" key="9">
    <source>
        <dbReference type="ARBA" id="ARBA00023136"/>
    </source>
</evidence>
<dbReference type="InterPro" id="IPR005594">
    <property type="entry name" value="YadA_C"/>
</dbReference>